<dbReference type="InterPro" id="IPR011600">
    <property type="entry name" value="Pept_C14_caspase"/>
</dbReference>
<accession>A0ABR4YL82</accession>
<dbReference type="SUPFAM" id="SSF69360">
    <property type="entry name" value="Cell wall binding repeat"/>
    <property type="match status" value="1"/>
</dbReference>
<comment type="caution">
    <text evidence="2">The sequence shown here is derived from an EMBL/GenBank/DDBJ whole genome shotgun (WGS) entry which is preliminary data.</text>
</comment>
<name>A0ABR4YL82_9BACT</name>
<sequence length="568" mass="62288">MLPASAPAQTSLRAAQDPDTELWGFVDARGEWAIAPAFEECHPYSFSSGFRLGSVKYKGRWGCIDRKGAFVIRPVFSYGDSYLAGQHLLAGTPVGRVLYRIQDRDTGKWGFVNHLGNWAILPRYEDCHPYSFGEGINFASVQYRGKWGCINKKGEFVVKPVFSYGDSYLAGMEWQNSPDYAVVPASQVANYVPDGTDMNPQTTTARNLAEHAADTTVRTPAEDAAPPAAVTPPTVAILSPKDGTGYDLDEVVIRYEAKTADGKAPEIMVSIDNEPYDMTAKGVRRVGDELRLKLPSKEGVRRIQLIAKDSRGLNSEPVYLTLRYTGEQLKPALHLLAVGVGQYDDPNIADLAHAAKDAKDIARAVAGANPEGYRKIEEPILLTDAHATAVSLKTALMQLARSVRQDDVAILYFSGHGAQENDETYFLTSDAVEGNLYATAVNFNDIRTAMRILVDKHCRVVVFMDACHAGALYNTKSISRTLQFAQPGVIGFYSSTDSQQSNEAEKWQNGVFTRALLDGLAGEARDGQGNITTLELERYIKTTVANETDGIQTPIVENNVGDFILFYE</sequence>
<dbReference type="Proteomes" id="UP000030889">
    <property type="component" value="Unassembled WGS sequence"/>
</dbReference>
<dbReference type="InterPro" id="IPR032774">
    <property type="entry name" value="WG_beta_rep"/>
</dbReference>
<gene>
    <name evidence="2" type="ORF">LG35_04465</name>
</gene>
<dbReference type="PANTHER" id="PTHR37841">
    <property type="entry name" value="GLR2918 PROTEIN"/>
    <property type="match status" value="1"/>
</dbReference>
<dbReference type="Pfam" id="PF00656">
    <property type="entry name" value="Peptidase_C14"/>
    <property type="match status" value="1"/>
</dbReference>
<dbReference type="InterPro" id="IPR029030">
    <property type="entry name" value="Caspase-like_dom_sf"/>
</dbReference>
<evidence type="ECO:0000313" key="2">
    <source>
        <dbReference type="EMBL" id="KHE42483.1"/>
    </source>
</evidence>
<dbReference type="Gene3D" id="3.40.50.1460">
    <property type="match status" value="1"/>
</dbReference>
<dbReference type="EMBL" id="JRGF01000004">
    <property type="protein sequence ID" value="KHE42483.1"/>
    <property type="molecule type" value="Genomic_DNA"/>
</dbReference>
<organism evidence="2 3">
    <name type="scientific">Alistipes inops</name>
    <dbReference type="NCBI Taxonomy" id="1501391"/>
    <lineage>
        <taxon>Bacteria</taxon>
        <taxon>Pseudomonadati</taxon>
        <taxon>Bacteroidota</taxon>
        <taxon>Bacteroidia</taxon>
        <taxon>Bacteroidales</taxon>
        <taxon>Rikenellaceae</taxon>
        <taxon>Alistipes</taxon>
    </lineage>
</organism>
<evidence type="ECO:0000313" key="3">
    <source>
        <dbReference type="Proteomes" id="UP000030889"/>
    </source>
</evidence>
<reference evidence="2 3" key="1">
    <citation type="submission" date="2014-09" db="EMBL/GenBank/DDBJ databases">
        <title>Alistipes sp. 627, sp. nov., a novel member of the family Rikenellaceae isolated from human faeces.</title>
        <authorList>
            <person name="Shkoporov A.N."/>
            <person name="Chaplin A.V."/>
            <person name="Motuzova O.V."/>
            <person name="Kafarskaia L.I."/>
            <person name="Khokhlova E.V."/>
            <person name="Efimov B.A."/>
        </authorList>
    </citation>
    <scope>NUCLEOTIDE SEQUENCE [LARGE SCALE GENOMIC DNA]</scope>
    <source>
        <strain evidence="2 3">627</strain>
    </source>
</reference>
<dbReference type="PANTHER" id="PTHR37841:SF1">
    <property type="entry name" value="DUF3298 DOMAIN-CONTAINING PROTEIN"/>
    <property type="match status" value="1"/>
</dbReference>
<dbReference type="SUPFAM" id="SSF52129">
    <property type="entry name" value="Caspase-like"/>
    <property type="match status" value="1"/>
</dbReference>
<protein>
    <recommendedName>
        <fullName evidence="1">Peptidase C14 caspase domain-containing protein</fullName>
    </recommendedName>
</protein>
<proteinExistence type="predicted"/>
<evidence type="ECO:0000259" key="1">
    <source>
        <dbReference type="Pfam" id="PF00656"/>
    </source>
</evidence>
<feature type="domain" description="Peptidase C14 caspase" evidence="1">
    <location>
        <begin position="336"/>
        <end position="558"/>
    </location>
</feature>
<dbReference type="Pfam" id="PF14903">
    <property type="entry name" value="WG_beta_rep"/>
    <property type="match status" value="3"/>
</dbReference>
<keyword evidence="3" id="KW-1185">Reference proteome</keyword>